<feature type="transmembrane region" description="Helical" evidence="3">
    <location>
        <begin position="18"/>
        <end position="38"/>
    </location>
</feature>
<dbReference type="Proteomes" id="UP000288758">
    <property type="component" value="Chromosome"/>
</dbReference>
<reference evidence="4 5" key="1">
    <citation type="submission" date="2018-12" db="EMBL/GenBank/DDBJ databases">
        <title>Complete Genome Sequence of the Corallopyronin A producing Myxobacterium Corallococcus coralloides B035.</title>
        <authorList>
            <person name="Bouhired S.M."/>
            <person name="Rupp O."/>
            <person name="Blom J."/>
            <person name="Schaeberle T.F."/>
            <person name="Kehraus S."/>
            <person name="Schiefer A."/>
            <person name="Pfarr K."/>
            <person name="Goesmann A."/>
            <person name="Hoerauf A."/>
            <person name="Koenig G.M."/>
        </authorList>
    </citation>
    <scope>NUCLEOTIDE SEQUENCE [LARGE SCALE GENOMIC DNA]</scope>
    <source>
        <strain evidence="4 5">B035</strain>
    </source>
</reference>
<keyword evidence="1" id="KW-0175">Coiled coil</keyword>
<feature type="coiled-coil region" evidence="1">
    <location>
        <begin position="259"/>
        <end position="295"/>
    </location>
</feature>
<evidence type="ECO:0000256" key="1">
    <source>
        <dbReference type="SAM" id="Coils"/>
    </source>
</evidence>
<feature type="transmembrane region" description="Helical" evidence="3">
    <location>
        <begin position="84"/>
        <end position="102"/>
    </location>
</feature>
<keyword evidence="3" id="KW-0812">Transmembrane</keyword>
<accession>A0A410S470</accession>
<sequence length="369" mass="38858">MSLSIQLIRREDFESRCLYALVGAGAMALVAGVARQVLRVPVEPGYFALMAAAITAVKPKAAENLLVRAGMVLLPALPYVLELASPWTHAVAGAIAAGLLAWRGNGRDSVGAPLQVALCAGAAAVTTALGLYVHQVLDARFLPAWGYFPLMVDYAVVALFWSIGTLPANLAMDLDAVATRGMRLEATLSGEVRGLVARALTLYRQCQDEARKLARGPGLEKLQAVLGKLAGDAFTLAESHSELEARLSSASQGSVDSQVQELKKRAQDAQDGVARRQLERAAASLGEELNHLDALSRRQERLFAQLHAQVALLERARVCFIGARAASPLDGGGGGERVQALADKLSALDLESSGPEGAAQAARAPAVRS</sequence>
<evidence type="ECO:0000256" key="2">
    <source>
        <dbReference type="SAM" id="MobiDB-lite"/>
    </source>
</evidence>
<gene>
    <name evidence="4" type="ORF">EJ065_7462</name>
</gene>
<name>A0A410S470_CORCK</name>
<keyword evidence="3" id="KW-1133">Transmembrane helix</keyword>
<dbReference type="RefSeq" id="WP_128800043.1">
    <property type="nucleotide sequence ID" value="NZ_CP034669.1"/>
</dbReference>
<evidence type="ECO:0000313" key="5">
    <source>
        <dbReference type="Proteomes" id="UP000288758"/>
    </source>
</evidence>
<dbReference type="EMBL" id="CP034669">
    <property type="protein sequence ID" value="QAT88984.1"/>
    <property type="molecule type" value="Genomic_DNA"/>
</dbReference>
<feature type="compositionally biased region" description="Low complexity" evidence="2">
    <location>
        <begin position="358"/>
        <end position="369"/>
    </location>
</feature>
<feature type="transmembrane region" description="Helical" evidence="3">
    <location>
        <begin position="114"/>
        <end position="134"/>
    </location>
</feature>
<proteinExistence type="predicted"/>
<evidence type="ECO:0000256" key="3">
    <source>
        <dbReference type="SAM" id="Phobius"/>
    </source>
</evidence>
<protein>
    <submittedName>
        <fullName evidence="4">Uncharacterized protein</fullName>
    </submittedName>
</protein>
<feature type="region of interest" description="Disordered" evidence="2">
    <location>
        <begin position="350"/>
        <end position="369"/>
    </location>
</feature>
<evidence type="ECO:0000313" key="4">
    <source>
        <dbReference type="EMBL" id="QAT88984.1"/>
    </source>
</evidence>
<keyword evidence="3" id="KW-0472">Membrane</keyword>
<dbReference type="AlphaFoldDB" id="A0A410S470"/>
<organism evidence="4 5">
    <name type="scientific">Corallococcus coralloides</name>
    <name type="common">Myxococcus coralloides</name>
    <dbReference type="NCBI Taxonomy" id="184914"/>
    <lineage>
        <taxon>Bacteria</taxon>
        <taxon>Pseudomonadati</taxon>
        <taxon>Myxococcota</taxon>
        <taxon>Myxococcia</taxon>
        <taxon>Myxococcales</taxon>
        <taxon>Cystobacterineae</taxon>
        <taxon>Myxococcaceae</taxon>
        <taxon>Corallococcus</taxon>
    </lineage>
</organism>